<comment type="subunit">
    <text evidence="3">Component of the SCF (SKP1-CUL1-F-box protein) E3 ubiquitin ligase complexes.</text>
</comment>
<dbReference type="Pfam" id="PF03931">
    <property type="entry name" value="Skp1_POZ"/>
    <property type="match status" value="1"/>
</dbReference>
<proteinExistence type="inferred from homology"/>
<comment type="similarity">
    <text evidence="1 3">Belongs to the SKP1 family.</text>
</comment>
<dbReference type="Proteomes" id="UP000294933">
    <property type="component" value="Unassembled WGS sequence"/>
</dbReference>
<keyword evidence="7" id="KW-1185">Reference proteome</keyword>
<evidence type="ECO:0000313" key="7">
    <source>
        <dbReference type="Proteomes" id="UP000294933"/>
    </source>
</evidence>
<protein>
    <recommendedName>
        <fullName evidence="3">E3 ubiquitin ligase complex SCF subunit</fullName>
    </recommendedName>
</protein>
<dbReference type="Gene3D" id="3.30.710.10">
    <property type="entry name" value="Potassium Channel Kv1.1, Chain A"/>
    <property type="match status" value="1"/>
</dbReference>
<comment type="pathway">
    <text evidence="3">Protein modification; protein ubiquitination.</text>
</comment>
<evidence type="ECO:0000259" key="5">
    <source>
        <dbReference type="Pfam" id="PF03931"/>
    </source>
</evidence>
<dbReference type="STRING" id="50990.A0A4Y7PWD3"/>
<accession>A0A4Y7PWD3</accession>
<dbReference type="OrthoDB" id="2342932at2759"/>
<dbReference type="InterPro" id="IPR016897">
    <property type="entry name" value="SKP1"/>
</dbReference>
<dbReference type="FunFam" id="3.30.710.10:FF:000026">
    <property type="entry name" value="E3 ubiquitin ligase complex SCF subunit"/>
    <property type="match status" value="1"/>
</dbReference>
<dbReference type="UniPathway" id="UPA00143"/>
<dbReference type="InterPro" id="IPR001232">
    <property type="entry name" value="SKP1-like"/>
</dbReference>
<feature type="domain" description="SKP1 component POZ" evidence="5">
    <location>
        <begin position="1"/>
        <end position="60"/>
    </location>
</feature>
<dbReference type="VEuPathDB" id="FungiDB:BD410DRAFT_842082"/>
<gene>
    <name evidence="6" type="ORF">BD410DRAFT_842082</name>
</gene>
<dbReference type="AlphaFoldDB" id="A0A4Y7PWD3"/>
<dbReference type="InterPro" id="IPR036296">
    <property type="entry name" value="SKP1-like_dim_sf"/>
</dbReference>
<feature type="domain" description="SKP1 component dimerisation" evidence="4">
    <location>
        <begin position="105"/>
        <end position="152"/>
    </location>
</feature>
<dbReference type="InterPro" id="IPR016072">
    <property type="entry name" value="Skp1_comp_dimer"/>
</dbReference>
<dbReference type="SUPFAM" id="SSF54695">
    <property type="entry name" value="POZ domain"/>
    <property type="match status" value="1"/>
</dbReference>
<dbReference type="Pfam" id="PF01466">
    <property type="entry name" value="Skp1"/>
    <property type="match status" value="1"/>
</dbReference>
<evidence type="ECO:0000256" key="2">
    <source>
        <dbReference type="ARBA" id="ARBA00022786"/>
    </source>
</evidence>
<evidence type="ECO:0000313" key="6">
    <source>
        <dbReference type="EMBL" id="TDL19346.1"/>
    </source>
</evidence>
<dbReference type="InterPro" id="IPR016073">
    <property type="entry name" value="Skp1_comp_POZ"/>
</dbReference>
<comment type="function">
    <text evidence="3">Essential component of the SCF (SKP1-CUL1-F-box protein) E3 ubiquitin ligase complexes, which mediate the ubiquitination and subsequent proteasomal degradation of target proteins.</text>
</comment>
<dbReference type="SMART" id="SM00512">
    <property type="entry name" value="Skp1"/>
    <property type="match status" value="1"/>
</dbReference>
<sequence length="153" mass="17258">MVILIASDGAQVDIDNSVARHSPLIGNFLNDDEKEVHIPLPFITSGILTKVMEYCKFHHNDPPVSHDDLGRAKEHFASVWDDTFITNNRETLIDIILAAHYLGIKALLNLGCMAVADMIAGKSVNEIRTQFNIDNDFTPEEEEEIRRETAWIE</sequence>
<dbReference type="PIRSF" id="PIRSF028729">
    <property type="entry name" value="E3_ubiquit_lig_SCF_Skp"/>
    <property type="match status" value="1"/>
</dbReference>
<name>A0A4Y7PWD3_9AGAM</name>
<evidence type="ECO:0000259" key="4">
    <source>
        <dbReference type="Pfam" id="PF01466"/>
    </source>
</evidence>
<dbReference type="SUPFAM" id="SSF81382">
    <property type="entry name" value="Skp1 dimerisation domain-like"/>
    <property type="match status" value="1"/>
</dbReference>
<evidence type="ECO:0000256" key="1">
    <source>
        <dbReference type="ARBA" id="ARBA00009993"/>
    </source>
</evidence>
<dbReference type="EMBL" id="ML170197">
    <property type="protein sequence ID" value="TDL19346.1"/>
    <property type="molecule type" value="Genomic_DNA"/>
</dbReference>
<dbReference type="InterPro" id="IPR011333">
    <property type="entry name" value="SKP1/BTB/POZ_sf"/>
</dbReference>
<dbReference type="GO" id="GO:0006511">
    <property type="term" value="P:ubiquitin-dependent protein catabolic process"/>
    <property type="evidence" value="ECO:0007669"/>
    <property type="project" value="InterPro"/>
</dbReference>
<keyword evidence="2 3" id="KW-0833">Ubl conjugation pathway</keyword>
<evidence type="ECO:0000256" key="3">
    <source>
        <dbReference type="PIRNR" id="PIRNR028729"/>
    </source>
</evidence>
<reference evidence="6 7" key="1">
    <citation type="submission" date="2018-06" db="EMBL/GenBank/DDBJ databases">
        <title>A transcriptomic atlas of mushroom development highlights an independent origin of complex multicellularity.</title>
        <authorList>
            <consortium name="DOE Joint Genome Institute"/>
            <person name="Krizsan K."/>
            <person name="Almasi E."/>
            <person name="Merenyi Z."/>
            <person name="Sahu N."/>
            <person name="Viragh M."/>
            <person name="Koszo T."/>
            <person name="Mondo S."/>
            <person name="Kiss B."/>
            <person name="Balint B."/>
            <person name="Kues U."/>
            <person name="Barry K."/>
            <person name="Hegedus J.C."/>
            <person name="Henrissat B."/>
            <person name="Johnson J."/>
            <person name="Lipzen A."/>
            <person name="Ohm R."/>
            <person name="Nagy I."/>
            <person name="Pangilinan J."/>
            <person name="Yan J."/>
            <person name="Xiong Y."/>
            <person name="Grigoriev I.V."/>
            <person name="Hibbett D.S."/>
            <person name="Nagy L.G."/>
        </authorList>
    </citation>
    <scope>NUCLEOTIDE SEQUENCE [LARGE SCALE GENOMIC DNA]</scope>
    <source>
        <strain evidence="6 7">SZMC22713</strain>
    </source>
</reference>
<dbReference type="GO" id="GO:0016567">
    <property type="term" value="P:protein ubiquitination"/>
    <property type="evidence" value="ECO:0007669"/>
    <property type="project" value="UniProtKB-UniPathway"/>
</dbReference>
<dbReference type="PANTHER" id="PTHR11165">
    <property type="entry name" value="SKP1"/>
    <property type="match status" value="1"/>
</dbReference>
<organism evidence="6 7">
    <name type="scientific">Rickenella mellea</name>
    <dbReference type="NCBI Taxonomy" id="50990"/>
    <lineage>
        <taxon>Eukaryota</taxon>
        <taxon>Fungi</taxon>
        <taxon>Dikarya</taxon>
        <taxon>Basidiomycota</taxon>
        <taxon>Agaricomycotina</taxon>
        <taxon>Agaricomycetes</taxon>
        <taxon>Hymenochaetales</taxon>
        <taxon>Rickenellaceae</taxon>
        <taxon>Rickenella</taxon>
    </lineage>
</organism>